<dbReference type="Pfam" id="PF01483">
    <property type="entry name" value="P_proprotein"/>
    <property type="match status" value="1"/>
</dbReference>
<dbReference type="SUPFAM" id="SSF103647">
    <property type="entry name" value="TSP type-3 repeat"/>
    <property type="match status" value="2"/>
</dbReference>
<dbReference type="PROSITE" id="PS51829">
    <property type="entry name" value="P_HOMO_B"/>
    <property type="match status" value="2"/>
</dbReference>
<dbReference type="InterPro" id="IPR008979">
    <property type="entry name" value="Galactose-bd-like_sf"/>
</dbReference>
<evidence type="ECO:0000256" key="5">
    <source>
        <dbReference type="SAM" id="MobiDB-lite"/>
    </source>
</evidence>
<dbReference type="InterPro" id="IPR026341">
    <property type="entry name" value="T9SS_type_B"/>
</dbReference>
<dbReference type="InterPro" id="IPR008754">
    <property type="entry name" value="Peptidase_M43"/>
</dbReference>
<feature type="domain" description="P/Homo B" evidence="7">
    <location>
        <begin position="526"/>
        <end position="684"/>
    </location>
</feature>
<accession>A0ABW3N873</accession>
<dbReference type="InterPro" id="IPR024079">
    <property type="entry name" value="MetalloPept_cat_dom_sf"/>
</dbReference>
<dbReference type="Pfam" id="PF05572">
    <property type="entry name" value="Peptidase_M43"/>
    <property type="match status" value="1"/>
</dbReference>
<dbReference type="Gene3D" id="2.60.40.10">
    <property type="entry name" value="Immunoglobulins"/>
    <property type="match status" value="1"/>
</dbReference>
<gene>
    <name evidence="8" type="ORF">ACFQ1Q_06135</name>
</gene>
<proteinExistence type="predicted"/>
<dbReference type="PANTHER" id="PTHR10199:SF100">
    <property type="entry name" value="THROMBOSPONDIN, ISOFORM A"/>
    <property type="match status" value="1"/>
</dbReference>
<reference evidence="9" key="1">
    <citation type="journal article" date="2019" name="Int. J. Syst. Evol. Microbiol.">
        <title>The Global Catalogue of Microorganisms (GCM) 10K type strain sequencing project: providing services to taxonomists for standard genome sequencing and annotation.</title>
        <authorList>
            <consortium name="The Broad Institute Genomics Platform"/>
            <consortium name="The Broad Institute Genome Sequencing Center for Infectious Disease"/>
            <person name="Wu L."/>
            <person name="Ma J."/>
        </authorList>
    </citation>
    <scope>NUCLEOTIDE SEQUENCE [LARGE SCALE GENOMIC DNA]</scope>
    <source>
        <strain evidence="9">CCUG 62215</strain>
    </source>
</reference>
<evidence type="ECO:0000256" key="1">
    <source>
        <dbReference type="ARBA" id="ARBA00022670"/>
    </source>
</evidence>
<dbReference type="NCBIfam" id="TIGR04131">
    <property type="entry name" value="Bac_Flav_CTERM"/>
    <property type="match status" value="1"/>
</dbReference>
<dbReference type="Proteomes" id="UP001597013">
    <property type="component" value="Unassembled WGS sequence"/>
</dbReference>
<comment type="caution">
    <text evidence="8">The sequence shown here is derived from an EMBL/GenBank/DDBJ whole genome shotgun (WGS) entry which is preliminary data.</text>
</comment>
<dbReference type="Pfam" id="PF13585">
    <property type="entry name" value="CHU_C"/>
    <property type="match status" value="1"/>
</dbReference>
<dbReference type="Gene3D" id="2.60.120.260">
    <property type="entry name" value="Galactose-binding domain-like"/>
    <property type="match status" value="2"/>
</dbReference>
<feature type="compositionally biased region" description="Acidic residues" evidence="5">
    <location>
        <begin position="966"/>
        <end position="984"/>
    </location>
</feature>
<dbReference type="EMBL" id="JBHTJL010000009">
    <property type="protein sequence ID" value="MFD1062820.1"/>
    <property type="molecule type" value="Genomic_DNA"/>
</dbReference>
<dbReference type="Gene3D" id="3.40.390.10">
    <property type="entry name" value="Collagenase (Catalytic Domain)"/>
    <property type="match status" value="1"/>
</dbReference>
<dbReference type="RefSeq" id="WP_386129020.1">
    <property type="nucleotide sequence ID" value="NZ_JBHTJL010000009.1"/>
</dbReference>
<evidence type="ECO:0000313" key="9">
    <source>
        <dbReference type="Proteomes" id="UP001597013"/>
    </source>
</evidence>
<name>A0ABW3N873_9FLAO</name>
<dbReference type="PROSITE" id="PS51234">
    <property type="entry name" value="TSP3"/>
    <property type="match status" value="3"/>
</dbReference>
<dbReference type="InterPro" id="IPR028974">
    <property type="entry name" value="TSP_type-3_rpt"/>
</dbReference>
<evidence type="ECO:0000256" key="4">
    <source>
        <dbReference type="ARBA" id="ARBA00022837"/>
    </source>
</evidence>
<dbReference type="Gene3D" id="4.10.1080.10">
    <property type="entry name" value="TSP type-3 repeat"/>
    <property type="match status" value="1"/>
</dbReference>
<dbReference type="InterPro" id="IPR017897">
    <property type="entry name" value="Thrombospondin_3_rpt"/>
</dbReference>
<dbReference type="InterPro" id="IPR002884">
    <property type="entry name" value="P_dom"/>
</dbReference>
<organism evidence="8 9">
    <name type="scientific">Winogradskyella litorisediminis</name>
    <dbReference type="NCBI Taxonomy" id="1156618"/>
    <lineage>
        <taxon>Bacteria</taxon>
        <taxon>Pseudomonadati</taxon>
        <taxon>Bacteroidota</taxon>
        <taxon>Flavobacteriia</taxon>
        <taxon>Flavobacteriales</taxon>
        <taxon>Flavobacteriaceae</taxon>
        <taxon>Winogradskyella</taxon>
    </lineage>
</organism>
<evidence type="ECO:0000259" key="7">
    <source>
        <dbReference type="PROSITE" id="PS51829"/>
    </source>
</evidence>
<keyword evidence="9" id="KW-1185">Reference proteome</keyword>
<evidence type="ECO:0000256" key="2">
    <source>
        <dbReference type="ARBA" id="ARBA00022729"/>
    </source>
</evidence>
<dbReference type="SUPFAM" id="SSF49785">
    <property type="entry name" value="Galactose-binding domain-like"/>
    <property type="match status" value="2"/>
</dbReference>
<dbReference type="InterPro" id="IPR013783">
    <property type="entry name" value="Ig-like_fold"/>
</dbReference>
<evidence type="ECO:0000256" key="6">
    <source>
        <dbReference type="SAM" id="SignalP"/>
    </source>
</evidence>
<feature type="domain" description="P/Homo B" evidence="7">
    <location>
        <begin position="749"/>
        <end position="908"/>
    </location>
</feature>
<keyword evidence="3" id="KW-0378">Hydrolase</keyword>
<dbReference type="SUPFAM" id="SSF55486">
    <property type="entry name" value="Metalloproteases ('zincins'), catalytic domain"/>
    <property type="match status" value="1"/>
</dbReference>
<protein>
    <submittedName>
        <fullName evidence="8">Thrombospondin type 3 repeat-containing protein</fullName>
    </submittedName>
</protein>
<keyword evidence="2 6" id="KW-0732">Signal</keyword>
<feature type="signal peptide" evidence="6">
    <location>
        <begin position="1"/>
        <end position="21"/>
    </location>
</feature>
<evidence type="ECO:0000313" key="8">
    <source>
        <dbReference type="EMBL" id="MFD1062820.1"/>
    </source>
</evidence>
<dbReference type="InterPro" id="IPR003367">
    <property type="entry name" value="Thrombospondin_3-like_rpt"/>
</dbReference>
<dbReference type="CDD" id="cd04275">
    <property type="entry name" value="ZnMc_pappalysin_like"/>
    <property type="match status" value="1"/>
</dbReference>
<sequence length="1102" mass="117703">MKKNFYFLVVAFFLISFSLVAQERNCYSHEYLQDQIQENPELQNRLDQLENFTQQSIANGNFQRNGDIIYVPVVVHVVWNSANPVENISDAQIESQVDVIYKDFRALNDEFADIQANQWPQAADTQIEFYLAQIDPDGNPTNGITRNETNVAAWGTNDDIKFSSAGGTDAWDPTRYFNFWVGNIGGGILGYATFPTSAGDPNDGIVMSPEYFGSSDYEAAAGETFFLSPPYDLGRTTTHEIGHYLNLRHIWGDGGCGVDDFVADTPESDGSNFGCATGSMSCGTVDMVENYMDYSDDGCMGLFTQGQIDRMRAVFDAGGPREVLNQPPFPFLVSFDTDSRDTDICTDETAVLNLTYSLVDPTFTSPVTFTASGLPAGATPTFSPTSVTADGTPFTLTISNLNGAPVDTYSIVVEATDGNDVVPTGTPLNVFDDNFVALTAVQPTNGAADINPSAEIIWSEDDNAAAYELDIATDAGFTSIVESSVVVDRASYEPTLLVNETEYFWRVRSVNNCGEGTFSVSNFTTGNIECASTASSGDQNGVAIPDGLGGFFGAENGPPGNSTISVTDAIAVSDVNVTVNITHSWVSDLTLILTSPSGTEVELANAVGGSDDNFTGTIFDSDATTPIASGTAPFTGEFIPSGDLSVLNGEVSGGIWTLTVLDGFGGDIGTIVNWEIEICGVPLPDADGDGIGDPVDNCPDTPNTDQADLDNDNIGDVCDDDVDGDGVLNSVDNCEFTANPDQGDLDNNGVGEACDLICSLGVAMDLPIEILETQTEPQVYISEIEVTDNFNISDIDVTVDIAHTWTGDLRLILVHPDPNIPFVILSEQNGGSSDDFTGTVFDDQATTPIADGAGPFTGSFIPDQPLSSFNDLPSAGTWLFVAVDFANGDGGFINSVELNVCGFRFADDYDGDGVTNDVDNCVLTFNPDQADNDEDGIGDECDDDDDNDGVLDVNDNCQFVANADQADNDDDGLGDLCDDDDDNDGVLDEDDNCQFIANPNQGDVDNDGIGDLCDDVAPNDILTPNGDGINDTWVVQSIQLYPGTTVKVYNRSGNEVFASNSYGNDWAGTNNGRQLPAGSYYYVIDQSGNGERVQDGWIFLTY</sequence>
<evidence type="ECO:0000256" key="3">
    <source>
        <dbReference type="ARBA" id="ARBA00022801"/>
    </source>
</evidence>
<keyword evidence="1" id="KW-0645">Protease</keyword>
<feature type="region of interest" description="Disordered" evidence="5">
    <location>
        <begin position="964"/>
        <end position="984"/>
    </location>
</feature>
<dbReference type="PANTHER" id="PTHR10199">
    <property type="entry name" value="THROMBOSPONDIN"/>
    <property type="match status" value="1"/>
</dbReference>
<keyword evidence="4" id="KW-0106">Calcium</keyword>
<dbReference type="Pfam" id="PF02412">
    <property type="entry name" value="TSP_3"/>
    <property type="match status" value="5"/>
</dbReference>
<feature type="chain" id="PRO_5046204188" evidence="6">
    <location>
        <begin position="22"/>
        <end position="1102"/>
    </location>
</feature>